<keyword evidence="8 12" id="KW-0798">TonB box</keyword>
<dbReference type="InterPro" id="IPR036942">
    <property type="entry name" value="Beta-barrel_TonB_sf"/>
</dbReference>
<dbReference type="PROSITE" id="PS51257">
    <property type="entry name" value="PROKAR_LIPOPROTEIN"/>
    <property type="match status" value="1"/>
</dbReference>
<evidence type="ECO:0000256" key="11">
    <source>
        <dbReference type="PROSITE-ProRule" id="PRU01360"/>
    </source>
</evidence>
<dbReference type="Pfam" id="PF00593">
    <property type="entry name" value="TonB_dep_Rec_b-barrel"/>
    <property type="match status" value="1"/>
</dbReference>
<keyword evidence="5 11" id="KW-0812">Transmembrane</keyword>
<dbReference type="Pfam" id="PF07715">
    <property type="entry name" value="Plug"/>
    <property type="match status" value="1"/>
</dbReference>
<feature type="region of interest" description="Disordered" evidence="13">
    <location>
        <begin position="30"/>
        <end position="53"/>
    </location>
</feature>
<feature type="signal peptide" evidence="14">
    <location>
        <begin position="1"/>
        <end position="26"/>
    </location>
</feature>
<keyword evidence="2 11" id="KW-0813">Transport</keyword>
<evidence type="ECO:0000256" key="6">
    <source>
        <dbReference type="ARBA" id="ARBA00023004"/>
    </source>
</evidence>
<keyword evidence="10 11" id="KW-0998">Cell outer membrane</keyword>
<feature type="region of interest" description="Disordered" evidence="13">
    <location>
        <begin position="72"/>
        <end position="95"/>
    </location>
</feature>
<dbReference type="Proteomes" id="UP000244248">
    <property type="component" value="Unassembled WGS sequence"/>
</dbReference>
<evidence type="ECO:0000256" key="1">
    <source>
        <dbReference type="ARBA" id="ARBA00004571"/>
    </source>
</evidence>
<dbReference type="SUPFAM" id="SSF56935">
    <property type="entry name" value="Porins"/>
    <property type="match status" value="1"/>
</dbReference>
<dbReference type="AlphaFoldDB" id="A0A2T5MKM3"/>
<evidence type="ECO:0000256" key="10">
    <source>
        <dbReference type="ARBA" id="ARBA00023237"/>
    </source>
</evidence>
<dbReference type="CDD" id="cd01347">
    <property type="entry name" value="ligand_gated_channel"/>
    <property type="match status" value="1"/>
</dbReference>
<dbReference type="PANTHER" id="PTHR32552:SF81">
    <property type="entry name" value="TONB-DEPENDENT OUTER MEMBRANE RECEPTOR"/>
    <property type="match status" value="1"/>
</dbReference>
<dbReference type="GO" id="GO:0006826">
    <property type="term" value="P:iron ion transport"/>
    <property type="evidence" value="ECO:0007669"/>
    <property type="project" value="UniProtKB-KW"/>
</dbReference>
<protein>
    <recommendedName>
        <fullName evidence="19">TonB-dependent receptor</fullName>
    </recommendedName>
</protein>
<evidence type="ECO:0000256" key="4">
    <source>
        <dbReference type="ARBA" id="ARBA00022496"/>
    </source>
</evidence>
<dbReference type="InterPro" id="IPR039426">
    <property type="entry name" value="TonB-dep_rcpt-like"/>
</dbReference>
<dbReference type="Gene3D" id="2.40.170.20">
    <property type="entry name" value="TonB-dependent receptor, beta-barrel domain"/>
    <property type="match status" value="1"/>
</dbReference>
<evidence type="ECO:0008006" key="19">
    <source>
        <dbReference type="Google" id="ProtNLM"/>
    </source>
</evidence>
<evidence type="ECO:0000256" key="9">
    <source>
        <dbReference type="ARBA" id="ARBA00023136"/>
    </source>
</evidence>
<dbReference type="GO" id="GO:0009279">
    <property type="term" value="C:cell outer membrane"/>
    <property type="evidence" value="ECO:0007669"/>
    <property type="project" value="UniProtKB-SubCell"/>
</dbReference>
<dbReference type="PROSITE" id="PS52016">
    <property type="entry name" value="TONB_DEPENDENT_REC_3"/>
    <property type="match status" value="1"/>
</dbReference>
<evidence type="ECO:0000256" key="5">
    <source>
        <dbReference type="ARBA" id="ARBA00022692"/>
    </source>
</evidence>
<keyword evidence="18" id="KW-1185">Reference proteome</keyword>
<keyword evidence="3 11" id="KW-1134">Transmembrane beta strand</keyword>
<feature type="compositionally biased region" description="Low complexity" evidence="13">
    <location>
        <begin position="33"/>
        <end position="53"/>
    </location>
</feature>
<evidence type="ECO:0000256" key="2">
    <source>
        <dbReference type="ARBA" id="ARBA00022448"/>
    </source>
</evidence>
<keyword evidence="4" id="KW-0410">Iron transport</keyword>
<sequence>MAGARMNLWTRKLLIAAAVATTSCWAVTGSSQETTAPETPVEPTTAAPNSTAPADNATVAADLLDVLNVESPMAESSTTESAPTESVVPESSAAEVASELDVIPLPQRPNAIPPPEAPAAGPRLESIEVTASYRSENVQDVAGSAHAFGGRALDKAGVTGMQDYLLQVPSVSLQKSGNGTARIAMRGISNVNASDLGYGDGSPTTGVYLDDVAIQGSGVFPDLNIYDLSRIEVLKGPQGTLYGEGSMGGAIKMITREPSLNEWTVRGTLMGSQTQQGGDSYDARLAVNIPLWEDHIGARIVGTKRKTGGYVDYTALNRPDADEEDADSVRGLLRWQVSDNFQADFLHLQDHSNKKQFPVVEPGHTEDLTNSHVEDQYAKTDFAINALTLRWTLPFAELTSVSALYDTDKDMRRRTPVLQTLVNGQFLTLGLGQPPDIFSNASTRVITDLNSFSQELRLVSNGDERFDWIAGAFYRDRSQTFDETKREDNIPDIDPTGGLLSGLLGAFYPLQGEQEHGFGDEAFTQYAAYGELKWNVIPERFEITAGLRYFSEDIDFYFDSYLSGVEAFLIGSDPNNIDPETQTVSVHVKQRMNSKGFLPKLSASWHFNADHMVYATVSRGFRSGTSNILATLDAGPAIIRPDYVLNKEIGTKSTWLDGRLTSNLAVYHIDWKDIQGTVVGTAMLGSIPLSNFGHLDNAGDAVAYGAEASVAWLPIENLTLLANAGFNDGKVTRSEDPTTVQKGAKLPNMPKLTLSTTANVTFYLPFDLNGDASATLSFIGSQYAVFEPAPQKDALGNTIDYGDFTVPSYALLKASIGAGTDQWRVQLFADNLLDRHAITSVSGPTVQYTVTTPRTVGLRLSYEF</sequence>
<comment type="subcellular location">
    <subcellularLocation>
        <location evidence="1 11">Cell outer membrane</location>
        <topology evidence="1 11">Multi-pass membrane protein</topology>
    </subcellularLocation>
</comment>
<accession>A0A2T5MKM3</accession>
<evidence type="ECO:0000256" key="3">
    <source>
        <dbReference type="ARBA" id="ARBA00022452"/>
    </source>
</evidence>
<evidence type="ECO:0000256" key="12">
    <source>
        <dbReference type="RuleBase" id="RU003357"/>
    </source>
</evidence>
<feature type="domain" description="TonB-dependent receptor plug" evidence="16">
    <location>
        <begin position="138"/>
        <end position="250"/>
    </location>
</feature>
<evidence type="ECO:0000256" key="7">
    <source>
        <dbReference type="ARBA" id="ARBA00023065"/>
    </source>
</evidence>
<comment type="similarity">
    <text evidence="11 12">Belongs to the TonB-dependent receptor family.</text>
</comment>
<feature type="chain" id="PRO_5015401990" description="TonB-dependent receptor" evidence="14">
    <location>
        <begin position="27"/>
        <end position="864"/>
    </location>
</feature>
<reference evidence="17 18" key="1">
    <citation type="submission" date="2018-04" db="EMBL/GenBank/DDBJ databases">
        <title>Novel species isolated from glacier.</title>
        <authorList>
            <person name="Liu Q."/>
            <person name="Xin Y.-H."/>
        </authorList>
    </citation>
    <scope>NUCLEOTIDE SEQUENCE [LARGE SCALE GENOMIC DNA]</scope>
    <source>
        <strain evidence="17 18">GT1R17</strain>
    </source>
</reference>
<dbReference type="PANTHER" id="PTHR32552">
    <property type="entry name" value="FERRICHROME IRON RECEPTOR-RELATED"/>
    <property type="match status" value="1"/>
</dbReference>
<evidence type="ECO:0000259" key="16">
    <source>
        <dbReference type="Pfam" id="PF07715"/>
    </source>
</evidence>
<keyword evidence="9 11" id="KW-0472">Membrane</keyword>
<name>A0A2T5MKM3_9GAMM</name>
<comment type="caution">
    <text evidence="17">The sequence shown here is derived from an EMBL/GenBank/DDBJ whole genome shotgun (WGS) entry which is preliminary data.</text>
</comment>
<evidence type="ECO:0000313" key="17">
    <source>
        <dbReference type="EMBL" id="PTU33114.1"/>
    </source>
</evidence>
<evidence type="ECO:0000256" key="14">
    <source>
        <dbReference type="SAM" id="SignalP"/>
    </source>
</evidence>
<evidence type="ECO:0000313" key="18">
    <source>
        <dbReference type="Proteomes" id="UP000244248"/>
    </source>
</evidence>
<organism evidence="17 18">
    <name type="scientific">Stenotrophobium rhamnosiphilum</name>
    <dbReference type="NCBI Taxonomy" id="2029166"/>
    <lineage>
        <taxon>Bacteria</taxon>
        <taxon>Pseudomonadati</taxon>
        <taxon>Pseudomonadota</taxon>
        <taxon>Gammaproteobacteria</taxon>
        <taxon>Nevskiales</taxon>
        <taxon>Nevskiaceae</taxon>
        <taxon>Stenotrophobium</taxon>
    </lineage>
</organism>
<dbReference type="InterPro" id="IPR012910">
    <property type="entry name" value="Plug_dom"/>
</dbReference>
<feature type="compositionally biased region" description="Low complexity" evidence="13">
    <location>
        <begin position="74"/>
        <end position="86"/>
    </location>
</feature>
<evidence type="ECO:0000256" key="13">
    <source>
        <dbReference type="SAM" id="MobiDB-lite"/>
    </source>
</evidence>
<keyword evidence="7" id="KW-0406">Ion transport</keyword>
<dbReference type="InterPro" id="IPR000531">
    <property type="entry name" value="Beta-barrel_TonB"/>
</dbReference>
<keyword evidence="14" id="KW-0732">Signal</keyword>
<keyword evidence="6" id="KW-0408">Iron</keyword>
<gene>
    <name evidence="17" type="ORF">CJD38_03135</name>
</gene>
<evidence type="ECO:0000256" key="8">
    <source>
        <dbReference type="ARBA" id="ARBA00023077"/>
    </source>
</evidence>
<evidence type="ECO:0000259" key="15">
    <source>
        <dbReference type="Pfam" id="PF00593"/>
    </source>
</evidence>
<proteinExistence type="inferred from homology"/>
<dbReference type="EMBL" id="QANS01000001">
    <property type="protein sequence ID" value="PTU33114.1"/>
    <property type="molecule type" value="Genomic_DNA"/>
</dbReference>
<feature type="domain" description="TonB-dependent receptor-like beta-barrel" evidence="15">
    <location>
        <begin position="370"/>
        <end position="832"/>
    </location>
</feature>